<gene>
    <name evidence="2" type="ORF">CDL15_Pgr001616</name>
</gene>
<evidence type="ECO:0000313" key="2">
    <source>
        <dbReference type="EMBL" id="OWM82042.1"/>
    </source>
</evidence>
<dbReference type="InterPro" id="IPR050667">
    <property type="entry name" value="PPR-containing_protein"/>
</dbReference>
<dbReference type="Proteomes" id="UP000197138">
    <property type="component" value="Unassembled WGS sequence"/>
</dbReference>
<dbReference type="InterPro" id="IPR011990">
    <property type="entry name" value="TPR-like_helical_dom_sf"/>
</dbReference>
<proteinExistence type="inferred from homology"/>
<dbReference type="EMBL" id="MTKT01002011">
    <property type="protein sequence ID" value="OWM82042.1"/>
    <property type="molecule type" value="Genomic_DNA"/>
</dbReference>
<sequence length="169" mass="19003">MDNAKELLISMIDAGFSPSYCTYSWVIDGYCELNDEGAILRLLDDFEGRGLCIGLSVCRALIRRFCKRERIASAERASSLMQEKGISGDSIIYTSLAYAYLKGDVKSSSALLDDMYNKRLMITLKIYRSFNASYAGESHILRLFWDNLVGRGLISKAILKDIEQSDLLL</sequence>
<dbReference type="PANTHER" id="PTHR47939:SF5">
    <property type="entry name" value="PENTACOTRIPEPTIDE-REPEAT REGION OF PRORP DOMAIN-CONTAINING PROTEIN"/>
    <property type="match status" value="1"/>
</dbReference>
<evidence type="ECO:0000256" key="1">
    <source>
        <dbReference type="ARBA" id="ARBA00007626"/>
    </source>
</evidence>
<organism evidence="2 3">
    <name type="scientific">Punica granatum</name>
    <name type="common">Pomegranate</name>
    <dbReference type="NCBI Taxonomy" id="22663"/>
    <lineage>
        <taxon>Eukaryota</taxon>
        <taxon>Viridiplantae</taxon>
        <taxon>Streptophyta</taxon>
        <taxon>Embryophyta</taxon>
        <taxon>Tracheophyta</taxon>
        <taxon>Spermatophyta</taxon>
        <taxon>Magnoliopsida</taxon>
        <taxon>eudicotyledons</taxon>
        <taxon>Gunneridae</taxon>
        <taxon>Pentapetalae</taxon>
        <taxon>rosids</taxon>
        <taxon>malvids</taxon>
        <taxon>Myrtales</taxon>
        <taxon>Lythraceae</taxon>
        <taxon>Punica</taxon>
    </lineage>
</organism>
<name>A0A218XCF4_PUNGR</name>
<comment type="similarity">
    <text evidence="1">Belongs to the PPR family. P subfamily.</text>
</comment>
<reference evidence="3" key="1">
    <citation type="journal article" date="2017" name="Plant J.">
        <title>The pomegranate (Punica granatum L.) genome and the genomics of punicalagin biosynthesis.</title>
        <authorList>
            <person name="Qin G."/>
            <person name="Xu C."/>
            <person name="Ming R."/>
            <person name="Tang H."/>
            <person name="Guyot R."/>
            <person name="Kramer E.M."/>
            <person name="Hu Y."/>
            <person name="Yi X."/>
            <person name="Qi Y."/>
            <person name="Xu X."/>
            <person name="Gao Z."/>
            <person name="Pan H."/>
            <person name="Jian J."/>
            <person name="Tian Y."/>
            <person name="Yue Z."/>
            <person name="Xu Y."/>
        </authorList>
    </citation>
    <scope>NUCLEOTIDE SEQUENCE [LARGE SCALE GENOMIC DNA]</scope>
    <source>
        <strain evidence="3">cv. Dabenzi</strain>
    </source>
</reference>
<protein>
    <submittedName>
        <fullName evidence="2">Uncharacterized protein</fullName>
    </submittedName>
</protein>
<dbReference type="AlphaFoldDB" id="A0A218XCF4"/>
<comment type="caution">
    <text evidence="2">The sequence shown here is derived from an EMBL/GenBank/DDBJ whole genome shotgun (WGS) entry which is preliminary data.</text>
</comment>
<accession>A0A218XCF4</accession>
<dbReference type="PANTHER" id="PTHR47939">
    <property type="entry name" value="MEMBRANE-ASSOCIATED SALT-INDUCIBLE PROTEIN-LIKE"/>
    <property type="match status" value="1"/>
</dbReference>
<dbReference type="Gene3D" id="1.25.40.10">
    <property type="entry name" value="Tetratricopeptide repeat domain"/>
    <property type="match status" value="1"/>
</dbReference>
<evidence type="ECO:0000313" key="3">
    <source>
        <dbReference type="Proteomes" id="UP000197138"/>
    </source>
</evidence>